<proteinExistence type="predicted"/>
<dbReference type="PANTHER" id="PTHR32305:SF17">
    <property type="entry name" value="TRNA NUCLEASE WAPA"/>
    <property type="match status" value="1"/>
</dbReference>
<organism evidence="5 6">
    <name type="scientific">Ideonella margarita</name>
    <dbReference type="NCBI Taxonomy" id="2984191"/>
    <lineage>
        <taxon>Bacteria</taxon>
        <taxon>Pseudomonadati</taxon>
        <taxon>Pseudomonadota</taxon>
        <taxon>Betaproteobacteria</taxon>
        <taxon>Burkholderiales</taxon>
        <taxon>Sphaerotilaceae</taxon>
        <taxon>Ideonella</taxon>
    </lineage>
</organism>
<feature type="domain" description="Teneurin-like YD-shell" evidence="4">
    <location>
        <begin position="293"/>
        <end position="577"/>
    </location>
</feature>
<protein>
    <submittedName>
        <fullName evidence="5">RHS repeat-associated core domain-containing protein</fullName>
    </submittedName>
</protein>
<dbReference type="InterPro" id="IPR050708">
    <property type="entry name" value="T6SS_VgrG/RHS"/>
</dbReference>
<accession>A0ABU9C7S9</accession>
<dbReference type="Pfam" id="PF25023">
    <property type="entry name" value="TEN_YD-shell"/>
    <property type="match status" value="1"/>
</dbReference>
<feature type="region of interest" description="Disordered" evidence="2">
    <location>
        <begin position="1"/>
        <end position="25"/>
    </location>
</feature>
<sequence>MFDLFMAPSSQELEPPENPGRFIKTRTTNPRQFATTTSYQAYDQPTTNLPVSLVGPAFSNFIARDNFGKPQAVTRSGTYSGGNVQASISYVYDGYKRLCKTVHPSGYADVQFYDVAGNVSWRAVGQALGNLSDCQQNSVPAAAKSTYTYDSRNRLRNTVYGDGVTPGIQRTLTADGLLETISKGNTNWQYSYNARRHVIDETLTIGGHSYNLHHDYDNLGYESSLTYPGGQPASVARNVFGEQLQTAGLATNATRYPDGSLAGFVYGNNIARSIGRNVRMLPTEVQDVANGAVFYKDTSGYDANGNVQSISDLVSGRQRTMVYDGADRLTEVSAPQQWGNATYSYDPLDNLRTLTRSGQAVVLGYGSDNRINAMSVNGANWLVSYNPQGAMTKRGSLSLNWDLDDRLTSVSGSAAQSYEYDGHGRRVLVRQADGSVTLSAYSQAGQLFTTQKITPSGAVSSTTNTWYLDGKTVAETTGNDVSYLHTDALGSPVLRTNGSRVATASTQYDPWGDTWAGDEPSSVGYTGHVNDPATGLVYMQQRYYDPIAGRFLSVDPVATNPSSGRSFGRYHYANNNPYVYVDPDGLDARDDQVARDRARSNERVCAGGAYCQSSSSLPDYRTVEGQVAGINRAIANNGQLDGSGNTNELAVFVLGFAIGPAGNGSQLITVGRWMSAVEHELMLKTGRVVESFSGSTHVALPADVGAFVKQTASGNRYVTFSVPISSLRMTNEGWARIIGPSSIEARLAARKGLAIPEMPTASDITWIASKIK</sequence>
<comment type="caution">
    <text evidence="5">The sequence shown here is derived from an EMBL/GenBank/DDBJ whole genome shotgun (WGS) entry which is preliminary data.</text>
</comment>
<evidence type="ECO:0000259" key="3">
    <source>
        <dbReference type="Pfam" id="PF24691"/>
    </source>
</evidence>
<dbReference type="Pfam" id="PF24691">
    <property type="entry name" value="TreTu_C"/>
    <property type="match status" value="1"/>
</dbReference>
<dbReference type="InterPro" id="IPR057938">
    <property type="entry name" value="TreTu_C"/>
</dbReference>
<dbReference type="RefSeq" id="WP_341400183.1">
    <property type="nucleotide sequence ID" value="NZ_JBBUTI010000012.1"/>
</dbReference>
<dbReference type="PANTHER" id="PTHR32305">
    <property type="match status" value="1"/>
</dbReference>
<name>A0ABU9C7S9_9BURK</name>
<reference evidence="5 6" key="1">
    <citation type="submission" date="2024-04" db="EMBL/GenBank/DDBJ databases">
        <title>Novel species of the genus Ideonella isolated from streams.</title>
        <authorList>
            <person name="Lu H."/>
        </authorList>
    </citation>
    <scope>NUCLEOTIDE SEQUENCE [LARGE SCALE GENOMIC DNA]</scope>
    <source>
        <strain evidence="5 6">LYT19W</strain>
    </source>
</reference>
<keyword evidence="6" id="KW-1185">Reference proteome</keyword>
<dbReference type="NCBIfam" id="TIGR03696">
    <property type="entry name" value="Rhs_assc_core"/>
    <property type="match status" value="1"/>
</dbReference>
<dbReference type="InterPro" id="IPR056823">
    <property type="entry name" value="TEN-like_YD-shell"/>
</dbReference>
<feature type="domain" description="TreTu toxin C-terminal" evidence="3">
    <location>
        <begin position="668"/>
        <end position="765"/>
    </location>
</feature>
<evidence type="ECO:0000313" key="5">
    <source>
        <dbReference type="EMBL" id="MEK8047873.1"/>
    </source>
</evidence>
<dbReference type="Proteomes" id="UP001379945">
    <property type="component" value="Unassembled WGS sequence"/>
</dbReference>
<evidence type="ECO:0000256" key="1">
    <source>
        <dbReference type="ARBA" id="ARBA00022737"/>
    </source>
</evidence>
<evidence type="ECO:0000313" key="6">
    <source>
        <dbReference type="Proteomes" id="UP001379945"/>
    </source>
</evidence>
<gene>
    <name evidence="5" type="ORF">AACH00_16050</name>
</gene>
<evidence type="ECO:0000256" key="2">
    <source>
        <dbReference type="SAM" id="MobiDB-lite"/>
    </source>
</evidence>
<evidence type="ECO:0000259" key="4">
    <source>
        <dbReference type="Pfam" id="PF25023"/>
    </source>
</evidence>
<dbReference type="Gene3D" id="2.180.10.10">
    <property type="entry name" value="RHS repeat-associated core"/>
    <property type="match status" value="1"/>
</dbReference>
<dbReference type="EMBL" id="JBBUTI010000012">
    <property type="protein sequence ID" value="MEK8047873.1"/>
    <property type="molecule type" value="Genomic_DNA"/>
</dbReference>
<dbReference type="InterPro" id="IPR022385">
    <property type="entry name" value="Rhs_assc_core"/>
</dbReference>
<keyword evidence="1" id="KW-0677">Repeat</keyword>